<evidence type="ECO:0000313" key="9">
    <source>
        <dbReference type="Proteomes" id="UP000239462"/>
    </source>
</evidence>
<dbReference type="EMBL" id="JACHEC010000005">
    <property type="protein sequence ID" value="MBB6402642.1"/>
    <property type="molecule type" value="Genomic_DNA"/>
</dbReference>
<sequence>MFIALHNTFSSKQIEEFTKTVFGMGIDSVIFTRATGSAAQNGIPIAQKMAIKLNKNLMFLEDIDDAVEILNPERVILISDSKIAEEKIDFKSIGKRDLVIFSGNSSGFSKKELEKGTGMHILENNIGAIGEVAVFLYKMNE</sequence>
<evidence type="ECO:0000313" key="12">
    <source>
        <dbReference type="Proteomes" id="UP000558015"/>
    </source>
</evidence>
<dbReference type="Proteomes" id="UP000590564">
    <property type="component" value="Unassembled WGS sequence"/>
</dbReference>
<dbReference type="KEGG" id="mmad:MMJJ_10900"/>
<evidence type="ECO:0000313" key="6">
    <source>
        <dbReference type="EMBL" id="MBA2869732.1"/>
    </source>
</evidence>
<dbReference type="EMBL" id="JACDUN010000002">
    <property type="protein sequence ID" value="MBA2859189.1"/>
    <property type="molecule type" value="Genomic_DNA"/>
</dbReference>
<evidence type="ECO:0000313" key="13">
    <source>
        <dbReference type="Proteomes" id="UP000567099"/>
    </source>
</evidence>
<gene>
    <name evidence="2" type="ORF">HNP89_001978</name>
    <name evidence="4" type="ORF">HNP91_001963</name>
    <name evidence="7" type="ORF">HNP92_001965</name>
    <name evidence="3" type="ORF">HNP93_001929</name>
    <name evidence="5" type="ORF">HNP94_001983</name>
    <name evidence="6" type="ORF">HNP95_001930</name>
    <name evidence="8" type="ORF">HNP96_001870</name>
    <name evidence="1" type="ORF">MMJJ_10900</name>
</gene>
<dbReference type="GO" id="GO:0008168">
    <property type="term" value="F:methyltransferase activity"/>
    <property type="evidence" value="ECO:0007669"/>
    <property type="project" value="UniProtKB-KW"/>
</dbReference>
<evidence type="ECO:0000313" key="8">
    <source>
        <dbReference type="EMBL" id="MBB6497810.1"/>
    </source>
</evidence>
<evidence type="ECO:0000313" key="1">
    <source>
        <dbReference type="EMBL" id="AVB76484.1"/>
    </source>
</evidence>
<dbReference type="EMBL" id="JACDUK010000006">
    <property type="protein sequence ID" value="MBA2854000.1"/>
    <property type="molecule type" value="Genomic_DNA"/>
</dbReference>
<dbReference type="Proteomes" id="UP000558015">
    <property type="component" value="Unassembled WGS sequence"/>
</dbReference>
<proteinExistence type="predicted"/>
<dbReference type="Proteomes" id="UP000536195">
    <property type="component" value="Unassembled WGS sequence"/>
</dbReference>
<dbReference type="EMBL" id="JACDUP010000004">
    <property type="protein sequence ID" value="MBA2869732.1"/>
    <property type="molecule type" value="Genomic_DNA"/>
</dbReference>
<keyword evidence="2" id="KW-0808">Transferase</keyword>
<reference evidence="9" key="1">
    <citation type="journal article" date="2018" name="Genome Announc.">
        <title>Complete Genome Sequence of the Methanococcus maripaludis Type Strain JJ (DSM 2067), a Model for Selenoprotein Synthesis in Archaea.</title>
        <authorList>
            <person name="Poehlein A."/>
            <person name="Heym D."/>
            <person name="Quitzke V."/>
            <person name="Fersch J."/>
            <person name="Daniel R."/>
            <person name="Rother M."/>
        </authorList>
    </citation>
    <scope>NUCLEOTIDE SEQUENCE [LARGE SCALE GENOMIC DNA]</scope>
    <source>
        <strain evidence="9">DSM 2067</strain>
    </source>
</reference>
<name>A0A2L1CAW2_METMI</name>
<dbReference type="EMBL" id="JACDUM010000006">
    <property type="protein sequence ID" value="MBA2861128.1"/>
    <property type="molecule type" value="Genomic_DNA"/>
</dbReference>
<dbReference type="AlphaFoldDB" id="A0A2L1CAW2"/>
<dbReference type="Proteomes" id="UP000239462">
    <property type="component" value="Chromosome"/>
</dbReference>
<evidence type="ECO:0000313" key="15">
    <source>
        <dbReference type="Proteomes" id="UP000571751"/>
    </source>
</evidence>
<dbReference type="Proteomes" id="UP000567099">
    <property type="component" value="Unassembled WGS sequence"/>
</dbReference>
<dbReference type="InterPro" id="IPR018665">
    <property type="entry name" value="DUF2122_RecB-nuclease-rel"/>
</dbReference>
<reference evidence="10 12" key="3">
    <citation type="submission" date="2020-07" db="EMBL/GenBank/DDBJ databases">
        <title>Genomic Encyclopedia of Type Strains, Phase IV (KMG-V): Genome sequencing to study the core and pangenomes of soil and plant-associated prokaryotes.</title>
        <authorList>
            <person name="Whitman W."/>
        </authorList>
    </citation>
    <scope>NUCLEOTIDE SEQUENCE [LARGE SCALE GENOMIC DNA]</scope>
    <source>
        <strain evidence="7 11">C11</strain>
        <strain evidence="3 12">C12</strain>
        <strain evidence="5 13">C13</strain>
        <strain evidence="6 15">C14</strain>
        <strain evidence="4 14">C9</strain>
        <strain evidence="8 16">D1</strain>
        <strain evidence="2 10">S1</strain>
    </source>
</reference>
<evidence type="ECO:0000313" key="7">
    <source>
        <dbReference type="EMBL" id="MBB6402642.1"/>
    </source>
</evidence>
<evidence type="ECO:0000313" key="3">
    <source>
        <dbReference type="EMBL" id="MBA2859189.1"/>
    </source>
</evidence>
<reference evidence="1" key="2">
    <citation type="submission" date="2018-02" db="EMBL/GenBank/DDBJ databases">
        <title>Complete genome sequence of the Methanococcus maripaludis type strain JJ (DSM 2067), a model for selenoprotein synthesis in Archaea.</title>
        <authorList>
            <person name="Poehlein A."/>
            <person name="Heym D."/>
            <person name="Quitzke V."/>
            <person name="Fersch J."/>
            <person name="Daniel R."/>
            <person name="Rother M."/>
        </authorList>
    </citation>
    <scope>NUCLEOTIDE SEQUENCE [LARGE SCALE GENOMIC DNA]</scope>
    <source>
        <strain evidence="1">DSM 2067</strain>
    </source>
</reference>
<dbReference type="EMBL" id="JACDUO010000005">
    <property type="protein sequence ID" value="MBA2864944.1"/>
    <property type="molecule type" value="Genomic_DNA"/>
</dbReference>
<dbReference type="Pfam" id="PF09895">
    <property type="entry name" value="DUF2122"/>
    <property type="match status" value="1"/>
</dbReference>
<organism evidence="1 9">
    <name type="scientific">Methanococcus maripaludis</name>
    <name type="common">Methanococcus deltae</name>
    <dbReference type="NCBI Taxonomy" id="39152"/>
    <lineage>
        <taxon>Archaea</taxon>
        <taxon>Methanobacteriati</taxon>
        <taxon>Methanobacteriota</taxon>
        <taxon>Methanomada group</taxon>
        <taxon>Methanococci</taxon>
        <taxon>Methanococcales</taxon>
        <taxon>Methanococcaceae</taxon>
        <taxon>Methanococcus</taxon>
    </lineage>
</organism>
<dbReference type="Proteomes" id="UP000571751">
    <property type="component" value="Unassembled WGS sequence"/>
</dbReference>
<evidence type="ECO:0000313" key="11">
    <source>
        <dbReference type="Proteomes" id="UP000536195"/>
    </source>
</evidence>
<dbReference type="GO" id="GO:0032259">
    <property type="term" value="P:methylation"/>
    <property type="evidence" value="ECO:0007669"/>
    <property type="project" value="UniProtKB-KW"/>
</dbReference>
<evidence type="ECO:0000313" key="10">
    <source>
        <dbReference type="Proteomes" id="UP000522365"/>
    </source>
</evidence>
<evidence type="ECO:0000313" key="16">
    <source>
        <dbReference type="Proteomes" id="UP000590564"/>
    </source>
</evidence>
<dbReference type="Proteomes" id="UP000522365">
    <property type="component" value="Unassembled WGS sequence"/>
</dbReference>
<keyword evidence="2" id="KW-0489">Methyltransferase</keyword>
<dbReference type="EMBL" id="CP026606">
    <property type="protein sequence ID" value="AVB76484.1"/>
    <property type="molecule type" value="Genomic_DNA"/>
</dbReference>
<dbReference type="EMBL" id="JACHED010000006">
    <property type="protein sequence ID" value="MBB6497810.1"/>
    <property type="molecule type" value="Genomic_DNA"/>
</dbReference>
<dbReference type="RefSeq" id="WP_104837997.1">
    <property type="nucleotide sequence ID" value="NZ_CP026606.1"/>
</dbReference>
<evidence type="ECO:0000313" key="2">
    <source>
        <dbReference type="EMBL" id="MBA2854000.1"/>
    </source>
</evidence>
<evidence type="ECO:0000313" key="14">
    <source>
        <dbReference type="Proteomes" id="UP000568063"/>
    </source>
</evidence>
<dbReference type="Proteomes" id="UP000568063">
    <property type="component" value="Unassembled WGS sequence"/>
</dbReference>
<evidence type="ECO:0000313" key="4">
    <source>
        <dbReference type="EMBL" id="MBA2861128.1"/>
    </source>
</evidence>
<evidence type="ECO:0000313" key="5">
    <source>
        <dbReference type="EMBL" id="MBA2864944.1"/>
    </source>
</evidence>
<accession>A0A2L1CAW2</accession>
<dbReference type="GeneID" id="36102177"/>
<protein>
    <submittedName>
        <fullName evidence="2">SpoU rRNA methylase family enzyme</fullName>
    </submittedName>
</protein>